<dbReference type="AlphaFoldDB" id="A0A2R6XZM8"/>
<dbReference type="Proteomes" id="UP000244338">
    <property type="component" value="Unassembled WGS sequence"/>
</dbReference>
<dbReference type="Gene3D" id="3.30.70.930">
    <property type="match status" value="1"/>
</dbReference>
<name>A0A2R6XZM8_9BACL</name>
<dbReference type="InterPro" id="IPR011522">
    <property type="entry name" value="Thiamin/HMP-bd_put_YkoF"/>
</dbReference>
<dbReference type="InterPro" id="IPR029756">
    <property type="entry name" value="MTH1187/YkoF-like"/>
</dbReference>
<proteinExistence type="predicted"/>
<accession>A0A2R6XZM8</accession>
<comment type="caution">
    <text evidence="2">The sequence shown here is derived from an EMBL/GenBank/DDBJ whole genome shotgun (WGS) entry which is preliminary data.</text>
</comment>
<evidence type="ECO:0000259" key="1">
    <source>
        <dbReference type="Pfam" id="PF07615"/>
    </source>
</evidence>
<dbReference type="EMBL" id="PEBX01000063">
    <property type="protein sequence ID" value="PTQ55886.1"/>
    <property type="molecule type" value="Genomic_DNA"/>
</dbReference>
<sequence>MIISAQVALYPLSRPDIDQIVSDALAELEKLKVEGLQIEVGSMSSVLRGEEELVWRAIRLLFSEGGKKNPVVLHVTVSNECGC</sequence>
<protein>
    <recommendedName>
        <fullName evidence="1">Thiamin/hydroxymethyl pyrimidine-binding YkoF putative domain-containing protein</fullName>
    </recommendedName>
</protein>
<reference evidence="3" key="1">
    <citation type="journal article" date="2018" name="Sci. Rep.">
        <title>Lignite coal burning seam in the remote Altai Mountains harbors a hydrogen-driven thermophilic microbial community.</title>
        <authorList>
            <person name="Kadnikov V.V."/>
            <person name="Mardanov A.V."/>
            <person name="Ivasenko D.A."/>
            <person name="Antsiferov D.V."/>
            <person name="Beletsky A.V."/>
            <person name="Karnachuk O.V."/>
            <person name="Ravin N.V."/>
        </authorList>
    </citation>
    <scope>NUCLEOTIDE SEQUENCE [LARGE SCALE GENOMIC DNA]</scope>
</reference>
<evidence type="ECO:0000313" key="3">
    <source>
        <dbReference type="Proteomes" id="UP000244338"/>
    </source>
</evidence>
<evidence type="ECO:0000313" key="2">
    <source>
        <dbReference type="EMBL" id="PTQ55886.1"/>
    </source>
</evidence>
<feature type="domain" description="Thiamin/hydroxymethyl pyrimidine-binding YkoF putative" evidence="1">
    <location>
        <begin position="4"/>
        <end position="81"/>
    </location>
</feature>
<gene>
    <name evidence="2" type="ORF">BSOLF_1232</name>
</gene>
<organism evidence="2 3">
    <name type="scientific">Candidatus Carbonibacillus altaicus</name>
    <dbReference type="NCBI Taxonomy" id="2163959"/>
    <lineage>
        <taxon>Bacteria</taxon>
        <taxon>Bacillati</taxon>
        <taxon>Bacillota</taxon>
        <taxon>Bacilli</taxon>
        <taxon>Bacillales</taxon>
        <taxon>Candidatus Carbonibacillus</taxon>
    </lineage>
</organism>
<dbReference type="SUPFAM" id="SSF89957">
    <property type="entry name" value="MTH1187/YkoF-like"/>
    <property type="match status" value="1"/>
</dbReference>
<dbReference type="Pfam" id="PF07615">
    <property type="entry name" value="Ykof"/>
    <property type="match status" value="1"/>
</dbReference>